<proteinExistence type="predicted"/>
<dbReference type="EMBL" id="GGEC01015176">
    <property type="protein sequence ID" value="MBW95659.1"/>
    <property type="molecule type" value="Transcribed_RNA"/>
</dbReference>
<sequence length="50" mass="6109">MKFHIKFIQSIIYCLYIVITHHQLHNIHLSPLAWRRHFIGTRFQNPVVQL</sequence>
<evidence type="ECO:0000313" key="1">
    <source>
        <dbReference type="EMBL" id="MBW95659.1"/>
    </source>
</evidence>
<name>A0A2P2JQC5_RHIMU</name>
<accession>A0A2P2JQC5</accession>
<reference evidence="1" key="1">
    <citation type="submission" date="2018-02" db="EMBL/GenBank/DDBJ databases">
        <title>Rhizophora mucronata_Transcriptome.</title>
        <authorList>
            <person name="Meera S.P."/>
            <person name="Sreeshan A."/>
            <person name="Augustine A."/>
        </authorList>
    </citation>
    <scope>NUCLEOTIDE SEQUENCE</scope>
    <source>
        <tissue evidence="1">Leaf</tissue>
    </source>
</reference>
<organism evidence="1">
    <name type="scientific">Rhizophora mucronata</name>
    <name type="common">Asiatic mangrove</name>
    <dbReference type="NCBI Taxonomy" id="61149"/>
    <lineage>
        <taxon>Eukaryota</taxon>
        <taxon>Viridiplantae</taxon>
        <taxon>Streptophyta</taxon>
        <taxon>Embryophyta</taxon>
        <taxon>Tracheophyta</taxon>
        <taxon>Spermatophyta</taxon>
        <taxon>Magnoliopsida</taxon>
        <taxon>eudicotyledons</taxon>
        <taxon>Gunneridae</taxon>
        <taxon>Pentapetalae</taxon>
        <taxon>rosids</taxon>
        <taxon>fabids</taxon>
        <taxon>Malpighiales</taxon>
        <taxon>Rhizophoraceae</taxon>
        <taxon>Rhizophora</taxon>
    </lineage>
</organism>
<protein>
    <submittedName>
        <fullName evidence="1">Uncharacterized protein</fullName>
    </submittedName>
</protein>
<dbReference type="AlphaFoldDB" id="A0A2P2JQC5"/>